<dbReference type="InterPro" id="IPR058531">
    <property type="entry name" value="Baseplate_J_M"/>
</dbReference>
<dbReference type="Pfam" id="PF04865">
    <property type="entry name" value="Baseplate_J"/>
    <property type="match status" value="1"/>
</dbReference>
<dbReference type="InterPro" id="IPR006949">
    <property type="entry name" value="Barrel_Baseplate_J-like"/>
</dbReference>
<dbReference type="InterPro" id="IPR014507">
    <property type="entry name" value="Baseplate_assembly_J_pred"/>
</dbReference>
<dbReference type="PANTHER" id="PTHR35862">
    <property type="entry name" value="FELS-2 PROPHAGE PROTEIN"/>
    <property type="match status" value="1"/>
</dbReference>
<evidence type="ECO:0000259" key="3">
    <source>
        <dbReference type="Pfam" id="PF26079"/>
    </source>
</evidence>
<dbReference type="Proteomes" id="UP000054123">
    <property type="component" value="Unassembled WGS sequence"/>
</dbReference>
<evidence type="ECO:0000259" key="2">
    <source>
        <dbReference type="Pfam" id="PF26078"/>
    </source>
</evidence>
<dbReference type="Pfam" id="PF26079">
    <property type="entry name" value="Baseplate_J_C"/>
    <property type="match status" value="1"/>
</dbReference>
<dbReference type="RefSeq" id="WP_042802631.1">
    <property type="nucleotide sequence ID" value="NZ_AVSP01000014.1"/>
</dbReference>
<dbReference type="InterPro" id="IPR052726">
    <property type="entry name" value="Phage_Baseplate_Hub"/>
</dbReference>
<sequence>MEISSRYDITVVPEDVKQIVAETIAKYEQDTGKMLQPAHIERLIINVYAFRELLVRKGINEAFRQTFPQTATGIALDLCGGQVGCERLENQAARCMLRFSVNGSHSAITIPVGTVVQATDSLSFSTLYEMQIRATEQFVDVEAVANVVGEMGNGWEAGRVSKLVSVLNTDSVVTVSNLDTTSGGIDTEDDDNYRKRILLAPEAFTTCGTAGAYTYHALSVSQFIADVDISTPQGGTVQIAVLTRNGAPSESILRQVQSYVADPKRRTLCDTVQVIPAQEISYQINAELDLLETAQEQAVLANAEQALRTYLSARTQKLGLDIVPLDIQAALKVVGVYNVRLLQPPLTEVNNQQWANCQKITLSVSETRKYG</sequence>
<keyword evidence="5" id="KW-1185">Reference proteome</keyword>
<evidence type="ECO:0000313" key="5">
    <source>
        <dbReference type="Proteomes" id="UP000054123"/>
    </source>
</evidence>
<dbReference type="OrthoDB" id="9793802at2"/>
<feature type="domain" description="Baseplate protein J-like barrel" evidence="1">
    <location>
        <begin position="97"/>
        <end position="184"/>
    </location>
</feature>
<accession>A0A011NCT2</accession>
<dbReference type="AlphaFoldDB" id="A0A011NCT2"/>
<name>A0A011NCT2_9PAST</name>
<dbReference type="PANTHER" id="PTHR35862:SF1">
    <property type="entry name" value="FELS-2 PROPHAGE PROTEIN"/>
    <property type="match status" value="1"/>
</dbReference>
<organism evidence="4 5">
    <name type="scientific">Mannheimia granulomatis</name>
    <dbReference type="NCBI Taxonomy" id="85402"/>
    <lineage>
        <taxon>Bacteria</taxon>
        <taxon>Pseudomonadati</taxon>
        <taxon>Pseudomonadota</taxon>
        <taxon>Gammaproteobacteria</taxon>
        <taxon>Pasteurellales</taxon>
        <taxon>Pasteurellaceae</taxon>
        <taxon>Mannheimia</taxon>
    </lineage>
</organism>
<evidence type="ECO:0000313" key="4">
    <source>
        <dbReference type="EMBL" id="EXI62235.1"/>
    </source>
</evidence>
<feature type="domain" description="Baseplate J-like central" evidence="2">
    <location>
        <begin position="206"/>
        <end position="275"/>
    </location>
</feature>
<dbReference type="PIRSF" id="PIRSF020481">
    <property type="entry name" value="BAP"/>
    <property type="match status" value="1"/>
</dbReference>
<dbReference type="EMBL" id="JANJ01000004">
    <property type="protein sequence ID" value="EXI62235.1"/>
    <property type="molecule type" value="Genomic_DNA"/>
</dbReference>
<feature type="domain" description="Baseplate J-like C-terminal" evidence="3">
    <location>
        <begin position="282"/>
        <end position="363"/>
    </location>
</feature>
<reference evidence="4 5" key="1">
    <citation type="journal article" date="2014" name="Genome Announc.">
        <title>Genome Sequence of a Presumptive Mannheimia haemolytica Strain with an A1/A6-Cross-Reactive Serotype from a White-Tailed Deer (Odocoileus virginianus).</title>
        <authorList>
            <person name="Lawrence P.K."/>
            <person name="Bey R.F."/>
            <person name="Wiener B."/>
            <person name="Kittichotirat W."/>
            <person name="Bumgarner R.E."/>
        </authorList>
    </citation>
    <scope>NUCLEOTIDE SEQUENCE [LARGE SCALE GENOMIC DNA]</scope>
    <source>
        <strain evidence="4 5">PKL10</strain>
    </source>
</reference>
<comment type="caution">
    <text evidence="4">The sequence shown here is derived from an EMBL/GenBank/DDBJ whole genome shotgun (WGS) entry which is preliminary data.</text>
</comment>
<protein>
    <submittedName>
        <fullName evidence="4">Phage baseplate protein</fullName>
    </submittedName>
</protein>
<proteinExistence type="predicted"/>
<gene>
    <name evidence="4" type="ORF">AK33_05795</name>
</gene>
<evidence type="ECO:0000259" key="1">
    <source>
        <dbReference type="Pfam" id="PF04865"/>
    </source>
</evidence>
<dbReference type="PATRIC" id="fig|1450449.3.peg.1132"/>
<dbReference type="Pfam" id="PF26078">
    <property type="entry name" value="Baseplate_J_M"/>
    <property type="match status" value="1"/>
</dbReference>
<dbReference type="InterPro" id="IPR058530">
    <property type="entry name" value="Baseplate_J-like_C"/>
</dbReference>